<gene>
    <name evidence="12" type="primary">mtgA</name>
</gene>
<keyword evidence="11 12" id="KW-0961">Cell wall biogenesis/degradation</keyword>
<proteinExistence type="inferred from homology"/>
<protein>
    <recommendedName>
        <fullName evidence="12">Biosynthetic peptidoglycan transglycosylase</fullName>
        <ecNumber evidence="12">2.4.99.28</ecNumber>
    </recommendedName>
    <alternativeName>
        <fullName evidence="12">Glycan polymerase</fullName>
    </alternativeName>
    <alternativeName>
        <fullName evidence="12">Peptidoglycan glycosyltransferase MtgA</fullName>
        <shortName evidence="12">PGT</shortName>
    </alternativeName>
</protein>
<dbReference type="GO" id="GO:0008360">
    <property type="term" value="P:regulation of cell shape"/>
    <property type="evidence" value="ECO:0007669"/>
    <property type="project" value="UniProtKB-KW"/>
</dbReference>
<dbReference type="Pfam" id="PF00912">
    <property type="entry name" value="Transgly"/>
    <property type="match status" value="1"/>
</dbReference>
<comment type="subcellular location">
    <subcellularLocation>
        <location evidence="1 12">Cell inner membrane</location>
        <topology evidence="1 12">Single-pass membrane protein</topology>
    </subcellularLocation>
</comment>
<dbReference type="PANTHER" id="PTHR30400:SF0">
    <property type="entry name" value="BIOSYNTHETIC PEPTIDOGLYCAN TRANSGLYCOSYLASE"/>
    <property type="match status" value="1"/>
</dbReference>
<dbReference type="SUPFAM" id="SSF53955">
    <property type="entry name" value="Lysozyme-like"/>
    <property type="match status" value="1"/>
</dbReference>
<dbReference type="InterPro" id="IPR011812">
    <property type="entry name" value="Pep_trsgly"/>
</dbReference>
<evidence type="ECO:0000256" key="9">
    <source>
        <dbReference type="ARBA" id="ARBA00022989"/>
    </source>
</evidence>
<reference evidence="14 15" key="1">
    <citation type="submission" date="2014-11" db="EMBL/GenBank/DDBJ databases">
        <authorList>
            <person name="Diene M.Seydina."/>
        </authorList>
    </citation>
    <scope>NUCLEOTIDE SEQUENCE [LARGE SCALE GENOMIC DNA]</scope>
    <source>
        <strain evidence="14 15">Neisseria meningitidis CHUV</strain>
    </source>
</reference>
<accession>A0A0H5QUV9</accession>
<keyword evidence="8 12" id="KW-0573">Peptidoglycan synthesis</keyword>
<dbReference type="EC" id="2.4.99.28" evidence="12"/>
<dbReference type="GO" id="GO:0008955">
    <property type="term" value="F:peptidoglycan glycosyltransferase activity"/>
    <property type="evidence" value="ECO:0007669"/>
    <property type="project" value="UniProtKB-UniRule"/>
</dbReference>
<dbReference type="GO" id="GO:0071555">
    <property type="term" value="P:cell wall organization"/>
    <property type="evidence" value="ECO:0007669"/>
    <property type="project" value="UniProtKB-KW"/>
</dbReference>
<dbReference type="GO" id="GO:0009274">
    <property type="term" value="C:peptidoglycan-based cell wall"/>
    <property type="evidence" value="ECO:0007669"/>
    <property type="project" value="InterPro"/>
</dbReference>
<dbReference type="UniPathway" id="UPA00219"/>
<evidence type="ECO:0000256" key="2">
    <source>
        <dbReference type="ARBA" id="ARBA00022475"/>
    </source>
</evidence>
<evidence type="ECO:0000256" key="3">
    <source>
        <dbReference type="ARBA" id="ARBA00022519"/>
    </source>
</evidence>
<organism evidence="14 15">
    <name type="scientific">Neisseria meningitidis serogroup B</name>
    <dbReference type="NCBI Taxonomy" id="491"/>
    <lineage>
        <taxon>Bacteria</taxon>
        <taxon>Pseudomonadati</taxon>
        <taxon>Pseudomonadota</taxon>
        <taxon>Betaproteobacteria</taxon>
        <taxon>Neisseriales</taxon>
        <taxon>Neisseriaceae</taxon>
        <taxon>Neisseria</taxon>
    </lineage>
</organism>
<dbReference type="PANTHER" id="PTHR30400">
    <property type="entry name" value="MONOFUNCTIONAL BIOSYNTHETIC PEPTIDOGLYCAN TRANSGLYCOSYLASE"/>
    <property type="match status" value="1"/>
</dbReference>
<evidence type="ECO:0000256" key="1">
    <source>
        <dbReference type="ARBA" id="ARBA00004377"/>
    </source>
</evidence>
<dbReference type="GO" id="GO:0016763">
    <property type="term" value="F:pentosyltransferase activity"/>
    <property type="evidence" value="ECO:0007669"/>
    <property type="project" value="InterPro"/>
</dbReference>
<dbReference type="GO" id="GO:0009252">
    <property type="term" value="P:peptidoglycan biosynthetic process"/>
    <property type="evidence" value="ECO:0007669"/>
    <property type="project" value="UniProtKB-UniRule"/>
</dbReference>
<dbReference type="EMBL" id="CVTF01000070">
    <property type="protein sequence ID" value="CRY99438.1"/>
    <property type="molecule type" value="Genomic_DNA"/>
</dbReference>
<name>A0A0H5QUV9_NEIMI</name>
<dbReference type="NCBIfam" id="TIGR02070">
    <property type="entry name" value="mono_pep_trsgly"/>
    <property type="match status" value="1"/>
</dbReference>
<dbReference type="GO" id="GO:0005886">
    <property type="term" value="C:plasma membrane"/>
    <property type="evidence" value="ECO:0007669"/>
    <property type="project" value="UniProtKB-SubCell"/>
</dbReference>
<keyword evidence="9 12" id="KW-1133">Transmembrane helix</keyword>
<keyword evidence="2 12" id="KW-1003">Cell membrane</keyword>
<keyword evidence="3 12" id="KW-0997">Cell inner membrane</keyword>
<evidence type="ECO:0000256" key="10">
    <source>
        <dbReference type="ARBA" id="ARBA00023136"/>
    </source>
</evidence>
<keyword evidence="4 12" id="KW-0328">Glycosyltransferase</keyword>
<dbReference type="Gene3D" id="1.10.3810.10">
    <property type="entry name" value="Biosynthetic peptidoglycan transglycosylase-like"/>
    <property type="match status" value="1"/>
</dbReference>
<comment type="catalytic activity">
    <reaction evidence="12">
        <text>[GlcNAc-(1-&gt;4)-Mur2Ac(oyl-L-Ala-gamma-D-Glu-L-Lys-D-Ala-D-Ala)](n)-di-trans,octa-cis-undecaprenyl diphosphate + beta-D-GlcNAc-(1-&gt;4)-Mur2Ac(oyl-L-Ala-gamma-D-Glu-L-Lys-D-Ala-D-Ala)-di-trans,octa-cis-undecaprenyl diphosphate = [GlcNAc-(1-&gt;4)-Mur2Ac(oyl-L-Ala-gamma-D-Glu-L-Lys-D-Ala-D-Ala)](n+1)-di-trans,octa-cis-undecaprenyl diphosphate + di-trans,octa-cis-undecaprenyl diphosphate + H(+)</text>
        <dbReference type="Rhea" id="RHEA:23708"/>
        <dbReference type="Rhea" id="RHEA-COMP:9602"/>
        <dbReference type="Rhea" id="RHEA-COMP:9603"/>
        <dbReference type="ChEBI" id="CHEBI:15378"/>
        <dbReference type="ChEBI" id="CHEBI:58405"/>
        <dbReference type="ChEBI" id="CHEBI:60033"/>
        <dbReference type="ChEBI" id="CHEBI:78435"/>
        <dbReference type="EC" id="2.4.99.28"/>
    </reaction>
</comment>
<dbReference type="AlphaFoldDB" id="A0A0H5QUV9"/>
<comment type="similarity">
    <text evidence="12">Belongs to the glycosyltransferase 51 family.</text>
</comment>
<comment type="function">
    <text evidence="12">Peptidoglycan polymerase that catalyzes glycan chain elongation from lipid-linked precursors.</text>
</comment>
<dbReference type="Proteomes" id="UP000182715">
    <property type="component" value="Unassembled WGS sequence"/>
</dbReference>
<keyword evidence="5 12" id="KW-0808">Transferase</keyword>
<keyword evidence="6 12" id="KW-0812">Transmembrane</keyword>
<dbReference type="InterPro" id="IPR023346">
    <property type="entry name" value="Lysozyme-like_dom_sf"/>
</dbReference>
<comment type="pathway">
    <text evidence="12">Cell wall biogenesis; peptidoglycan biosynthesis.</text>
</comment>
<evidence type="ECO:0000256" key="5">
    <source>
        <dbReference type="ARBA" id="ARBA00022679"/>
    </source>
</evidence>
<evidence type="ECO:0000313" key="14">
    <source>
        <dbReference type="EMBL" id="CRY99438.1"/>
    </source>
</evidence>
<evidence type="ECO:0000259" key="13">
    <source>
        <dbReference type="Pfam" id="PF00912"/>
    </source>
</evidence>
<evidence type="ECO:0000256" key="12">
    <source>
        <dbReference type="HAMAP-Rule" id="MF_00766"/>
    </source>
</evidence>
<evidence type="ECO:0000256" key="8">
    <source>
        <dbReference type="ARBA" id="ARBA00022984"/>
    </source>
</evidence>
<dbReference type="HAMAP" id="MF_00766">
    <property type="entry name" value="PGT_MtgA"/>
    <property type="match status" value="1"/>
</dbReference>
<evidence type="ECO:0000256" key="11">
    <source>
        <dbReference type="ARBA" id="ARBA00023316"/>
    </source>
</evidence>
<evidence type="ECO:0000256" key="7">
    <source>
        <dbReference type="ARBA" id="ARBA00022960"/>
    </source>
</evidence>
<dbReference type="InterPro" id="IPR036950">
    <property type="entry name" value="PBP_transglycosylase"/>
</dbReference>
<feature type="domain" description="Glycosyl transferase family 51" evidence="13">
    <location>
        <begin position="59"/>
        <end position="222"/>
    </location>
</feature>
<keyword evidence="10 12" id="KW-0472">Membrane</keyword>
<keyword evidence="7 12" id="KW-0133">Cell shape</keyword>
<evidence type="ECO:0000313" key="15">
    <source>
        <dbReference type="Proteomes" id="UP000182715"/>
    </source>
</evidence>
<sequence length="233" mass="26601">MFRIVKWLIALPVGIFIFFNAYVYGNIITYRAVAPHRTAFMSMRMKQFEQEGRDVALDYRWMPYNRISVNLKKALIASEDARFAGHGGFDWGGIQNAIRRNRNSGKVKAGGSTISQQLAKNLFLNESRSYIRKGEEAAITAMMEAVTDKDRIFELYLNSIEWHYGVFGAEAASRYFYQIPAAKLTKQQAAKLTARVPAPLYYADHPKSKRLRNKTNIVLRRMGSAELPESDTD</sequence>
<evidence type="ECO:0000256" key="4">
    <source>
        <dbReference type="ARBA" id="ARBA00022676"/>
    </source>
</evidence>
<evidence type="ECO:0000256" key="6">
    <source>
        <dbReference type="ARBA" id="ARBA00022692"/>
    </source>
</evidence>
<dbReference type="InterPro" id="IPR001264">
    <property type="entry name" value="Glyco_trans_51"/>
</dbReference>